<evidence type="ECO:0000313" key="2">
    <source>
        <dbReference type="Proteomes" id="UP000324222"/>
    </source>
</evidence>
<dbReference type="AlphaFoldDB" id="A0A5B7I799"/>
<name>A0A5B7I799_PORTR</name>
<keyword evidence="2" id="KW-1185">Reference proteome</keyword>
<organism evidence="1 2">
    <name type="scientific">Portunus trituberculatus</name>
    <name type="common">Swimming crab</name>
    <name type="synonym">Neptunus trituberculatus</name>
    <dbReference type="NCBI Taxonomy" id="210409"/>
    <lineage>
        <taxon>Eukaryota</taxon>
        <taxon>Metazoa</taxon>
        <taxon>Ecdysozoa</taxon>
        <taxon>Arthropoda</taxon>
        <taxon>Crustacea</taxon>
        <taxon>Multicrustacea</taxon>
        <taxon>Malacostraca</taxon>
        <taxon>Eumalacostraca</taxon>
        <taxon>Eucarida</taxon>
        <taxon>Decapoda</taxon>
        <taxon>Pleocyemata</taxon>
        <taxon>Brachyura</taxon>
        <taxon>Eubrachyura</taxon>
        <taxon>Portunoidea</taxon>
        <taxon>Portunidae</taxon>
        <taxon>Portuninae</taxon>
        <taxon>Portunus</taxon>
    </lineage>
</organism>
<comment type="caution">
    <text evidence="1">The sequence shown here is derived from an EMBL/GenBank/DDBJ whole genome shotgun (WGS) entry which is preliminary data.</text>
</comment>
<reference evidence="1 2" key="1">
    <citation type="submission" date="2019-05" db="EMBL/GenBank/DDBJ databases">
        <title>Another draft genome of Portunus trituberculatus and its Hox gene families provides insights of decapod evolution.</title>
        <authorList>
            <person name="Jeong J.-H."/>
            <person name="Song I."/>
            <person name="Kim S."/>
            <person name="Choi T."/>
            <person name="Kim D."/>
            <person name="Ryu S."/>
            <person name="Kim W."/>
        </authorList>
    </citation>
    <scope>NUCLEOTIDE SEQUENCE [LARGE SCALE GENOMIC DNA]</scope>
    <source>
        <tissue evidence="1">Muscle</tissue>
    </source>
</reference>
<accession>A0A5B7I799</accession>
<dbReference type="EMBL" id="VSRR010051582">
    <property type="protein sequence ID" value="MPC79612.1"/>
    <property type="molecule type" value="Genomic_DNA"/>
</dbReference>
<sequence>MKAIGRLTRILEAKRLHFQFHLLELSTHVGSRQWWVDGMGELRLVDRLAGERAGAVQGEDGRPGQVVGGRVECRVGANGATKA</sequence>
<protein>
    <submittedName>
        <fullName evidence="1">Uncharacterized protein</fullName>
    </submittedName>
</protein>
<proteinExistence type="predicted"/>
<gene>
    <name evidence="1" type="ORF">E2C01_074148</name>
</gene>
<evidence type="ECO:0000313" key="1">
    <source>
        <dbReference type="EMBL" id="MPC79612.1"/>
    </source>
</evidence>
<dbReference type="Proteomes" id="UP000324222">
    <property type="component" value="Unassembled WGS sequence"/>
</dbReference>